<dbReference type="KEGG" id="aacx:DEACI_3727"/>
<reference evidence="5" key="2">
    <citation type="submission" date="2020-01" db="EMBL/GenBank/DDBJ databases">
        <authorList>
            <person name="Hornung B."/>
        </authorList>
    </citation>
    <scope>NUCLEOTIDE SEQUENCE</scope>
    <source>
        <strain evidence="5">PacBioINE</strain>
    </source>
</reference>
<evidence type="ECO:0000313" key="5">
    <source>
        <dbReference type="EMBL" id="CAA7602904.1"/>
    </source>
</evidence>
<evidence type="ECO:0000256" key="2">
    <source>
        <dbReference type="ARBA" id="ARBA00023125"/>
    </source>
</evidence>
<evidence type="ECO:0000256" key="3">
    <source>
        <dbReference type="ARBA" id="ARBA00023163"/>
    </source>
</evidence>
<dbReference type="GO" id="GO:0003700">
    <property type="term" value="F:DNA-binding transcription factor activity"/>
    <property type="evidence" value="ECO:0007669"/>
    <property type="project" value="TreeGrafter"/>
</dbReference>
<reference evidence="6" key="1">
    <citation type="submission" date="2014-11" db="EMBL/GenBank/DDBJ databases">
        <authorList>
            <person name="Hornung B.V."/>
        </authorList>
    </citation>
    <scope>NUCLEOTIDE SEQUENCE</scope>
    <source>
        <strain evidence="6">INE</strain>
    </source>
</reference>
<evidence type="ECO:0000256" key="1">
    <source>
        <dbReference type="ARBA" id="ARBA00023015"/>
    </source>
</evidence>
<dbReference type="SUPFAM" id="SSF53822">
    <property type="entry name" value="Periplasmic binding protein-like I"/>
    <property type="match status" value="1"/>
</dbReference>
<dbReference type="InterPro" id="IPR028082">
    <property type="entry name" value="Peripla_BP_I"/>
</dbReference>
<sequence>MTTIKDVAQRAGVSVTTVSRVINDSGYVGETARERVTKAMEELNFQPSRLARGLVSGKTSTIGLLIPDVANPFFADVARGIEDAAIAKGYTTILCNSDWKREREVMYLDILRSRWADGVIIAGSRSGEEVIDQATAGLPLVLVDRRGSAKRSSVWMDNERGGRLATSHLINIGCRRIVHISGPEGSPSAYGRKLGFEGVISENRARYEGLRGELIQGDFRYEGGHEIGLSLLRSKDRPDGIFAANDLMAVGILQAARFCGIEVPDELAIVGYDNIALSEYSFPSLTTIAQPGYAMGRSAFQLLLNQLGSGRNHHSEQQEFEPKLILRGSTARKQQAGT</sequence>
<keyword evidence="1" id="KW-0805">Transcription regulation</keyword>
<evidence type="ECO:0000313" key="6">
    <source>
        <dbReference type="EMBL" id="CEJ05785.1"/>
    </source>
</evidence>
<keyword evidence="7" id="KW-1185">Reference proteome</keyword>
<evidence type="ECO:0000259" key="4">
    <source>
        <dbReference type="PROSITE" id="PS50932"/>
    </source>
</evidence>
<dbReference type="Gene3D" id="1.10.260.40">
    <property type="entry name" value="lambda repressor-like DNA-binding domains"/>
    <property type="match status" value="1"/>
</dbReference>
<evidence type="ECO:0000313" key="7">
    <source>
        <dbReference type="Proteomes" id="UP001071230"/>
    </source>
</evidence>
<dbReference type="AlphaFoldDB" id="A0A8S0WQW6"/>
<dbReference type="Pfam" id="PF13377">
    <property type="entry name" value="Peripla_BP_3"/>
    <property type="match status" value="1"/>
</dbReference>
<dbReference type="PROSITE" id="PS50932">
    <property type="entry name" value="HTH_LACI_2"/>
    <property type="match status" value="1"/>
</dbReference>
<keyword evidence="2" id="KW-0238">DNA-binding</keyword>
<dbReference type="Proteomes" id="UP000836597">
    <property type="component" value="Chromosome"/>
</dbReference>
<dbReference type="Proteomes" id="UP001071230">
    <property type="component" value="Unassembled WGS sequence"/>
</dbReference>
<keyword evidence="3" id="KW-0804">Transcription</keyword>
<dbReference type="GO" id="GO:0000976">
    <property type="term" value="F:transcription cis-regulatory region binding"/>
    <property type="evidence" value="ECO:0007669"/>
    <property type="project" value="TreeGrafter"/>
</dbReference>
<dbReference type="InterPro" id="IPR046335">
    <property type="entry name" value="LacI/GalR-like_sensor"/>
</dbReference>
<dbReference type="InterPro" id="IPR000843">
    <property type="entry name" value="HTH_LacI"/>
</dbReference>
<dbReference type="EMBL" id="CDGJ01000003">
    <property type="protein sequence ID" value="CEJ05785.1"/>
    <property type="molecule type" value="Genomic_DNA"/>
</dbReference>
<dbReference type="Gene3D" id="3.40.50.2300">
    <property type="match status" value="2"/>
</dbReference>
<dbReference type="Pfam" id="PF00356">
    <property type="entry name" value="LacI"/>
    <property type="match status" value="1"/>
</dbReference>
<organism evidence="5">
    <name type="scientific">Acididesulfobacillus acetoxydans</name>
    <dbReference type="NCBI Taxonomy" id="1561005"/>
    <lineage>
        <taxon>Bacteria</taxon>
        <taxon>Bacillati</taxon>
        <taxon>Bacillota</taxon>
        <taxon>Clostridia</taxon>
        <taxon>Eubacteriales</taxon>
        <taxon>Peptococcaceae</taxon>
        <taxon>Acididesulfobacillus</taxon>
    </lineage>
</organism>
<dbReference type="PROSITE" id="PS00356">
    <property type="entry name" value="HTH_LACI_1"/>
    <property type="match status" value="1"/>
</dbReference>
<protein>
    <submittedName>
        <fullName evidence="5">LacI-type HTH domain protein</fullName>
    </submittedName>
    <submittedName>
        <fullName evidence="6">Ribose operon repressor</fullName>
    </submittedName>
</protein>
<dbReference type="PRINTS" id="PR00036">
    <property type="entry name" value="HTHLACI"/>
</dbReference>
<dbReference type="RefSeq" id="WP_240986204.1">
    <property type="nucleotide sequence ID" value="NZ_CDGJ01000003.1"/>
</dbReference>
<proteinExistence type="predicted"/>
<accession>A0A8S0WQW6</accession>
<gene>
    <name evidence="6" type="ORF">DEACI_0205</name>
    <name evidence="5" type="ORF">DEACI_3727</name>
</gene>
<feature type="domain" description="HTH lacI-type" evidence="4">
    <location>
        <begin position="2"/>
        <end position="56"/>
    </location>
</feature>
<dbReference type="PANTHER" id="PTHR30146:SF109">
    <property type="entry name" value="HTH-TYPE TRANSCRIPTIONAL REGULATOR GALS"/>
    <property type="match status" value="1"/>
</dbReference>
<name>A0A8S0WQW6_9FIRM</name>
<dbReference type="SUPFAM" id="SSF47413">
    <property type="entry name" value="lambda repressor-like DNA-binding domains"/>
    <property type="match status" value="1"/>
</dbReference>
<dbReference type="SMART" id="SM00354">
    <property type="entry name" value="HTH_LACI"/>
    <property type="match status" value="1"/>
</dbReference>
<dbReference type="InterPro" id="IPR010982">
    <property type="entry name" value="Lambda_DNA-bd_dom_sf"/>
</dbReference>
<dbReference type="EMBL" id="LR746496">
    <property type="protein sequence ID" value="CAA7602904.1"/>
    <property type="molecule type" value="Genomic_DNA"/>
</dbReference>
<dbReference type="CDD" id="cd06267">
    <property type="entry name" value="PBP1_LacI_sugar_binding-like"/>
    <property type="match status" value="1"/>
</dbReference>
<dbReference type="CDD" id="cd01392">
    <property type="entry name" value="HTH_LacI"/>
    <property type="match status" value="1"/>
</dbReference>
<dbReference type="PANTHER" id="PTHR30146">
    <property type="entry name" value="LACI-RELATED TRANSCRIPTIONAL REPRESSOR"/>
    <property type="match status" value="1"/>
</dbReference>